<dbReference type="InterPro" id="IPR044661">
    <property type="entry name" value="MED15a/b/c-like"/>
</dbReference>
<sequence length="106" mass="12097">MSILRCLCKVENPWSIGGATLPQYSRERIVNKIVDTLNSHVPLSEGPEGLKELEKITERFEKKLYTDATSQSDYLQKIRLTMMMTKRTNVGSSCETEENSESQKPE</sequence>
<dbReference type="GO" id="GO:0005634">
    <property type="term" value="C:nucleus"/>
    <property type="evidence" value="ECO:0007669"/>
    <property type="project" value="UniProtKB-SubCell"/>
</dbReference>
<dbReference type="EMBL" id="JBEDUW010000005">
    <property type="protein sequence ID" value="KAK9927909.1"/>
    <property type="molecule type" value="Genomic_DNA"/>
</dbReference>
<accession>A0AAW1WSW4</accession>
<dbReference type="Proteomes" id="UP001457282">
    <property type="component" value="Unassembled WGS sequence"/>
</dbReference>
<dbReference type="Pfam" id="PF16987">
    <property type="entry name" value="KIX_2"/>
    <property type="match status" value="1"/>
</dbReference>
<protein>
    <recommendedName>
        <fullName evidence="3">Mediator complex subunit 15 KIX domain-containing protein</fullName>
    </recommendedName>
</protein>
<dbReference type="PANTHER" id="PTHR33137:SF4">
    <property type="entry name" value="MEDIATOR OF RNA POLYMERASE II TRANSCRIPTION SUBUNIT 15A-RELATED"/>
    <property type="match status" value="1"/>
</dbReference>
<proteinExistence type="predicted"/>
<feature type="domain" description="Mediator complex subunit 15 KIX" evidence="3">
    <location>
        <begin position="19"/>
        <end position="87"/>
    </location>
</feature>
<evidence type="ECO:0000256" key="2">
    <source>
        <dbReference type="ARBA" id="ARBA00023242"/>
    </source>
</evidence>
<keyword evidence="5" id="KW-1185">Reference proteome</keyword>
<dbReference type="SUPFAM" id="SSF47040">
    <property type="entry name" value="Kix domain of CBP (creb binding protein)"/>
    <property type="match status" value="1"/>
</dbReference>
<dbReference type="AlphaFoldDB" id="A0AAW1WSW4"/>
<dbReference type="InterPro" id="IPR036529">
    <property type="entry name" value="KIX_dom_sf"/>
</dbReference>
<organism evidence="4 5">
    <name type="scientific">Rubus argutus</name>
    <name type="common">Southern blackberry</name>
    <dbReference type="NCBI Taxonomy" id="59490"/>
    <lineage>
        <taxon>Eukaryota</taxon>
        <taxon>Viridiplantae</taxon>
        <taxon>Streptophyta</taxon>
        <taxon>Embryophyta</taxon>
        <taxon>Tracheophyta</taxon>
        <taxon>Spermatophyta</taxon>
        <taxon>Magnoliopsida</taxon>
        <taxon>eudicotyledons</taxon>
        <taxon>Gunneridae</taxon>
        <taxon>Pentapetalae</taxon>
        <taxon>rosids</taxon>
        <taxon>fabids</taxon>
        <taxon>Rosales</taxon>
        <taxon>Rosaceae</taxon>
        <taxon>Rosoideae</taxon>
        <taxon>Rosoideae incertae sedis</taxon>
        <taxon>Rubus</taxon>
    </lineage>
</organism>
<reference evidence="4 5" key="1">
    <citation type="journal article" date="2023" name="G3 (Bethesda)">
        <title>A chromosome-length genome assembly and annotation of blackberry (Rubus argutus, cv. 'Hillquist').</title>
        <authorList>
            <person name="Bruna T."/>
            <person name="Aryal R."/>
            <person name="Dudchenko O."/>
            <person name="Sargent D.J."/>
            <person name="Mead D."/>
            <person name="Buti M."/>
            <person name="Cavallini A."/>
            <person name="Hytonen T."/>
            <person name="Andres J."/>
            <person name="Pham M."/>
            <person name="Weisz D."/>
            <person name="Mascagni F."/>
            <person name="Usai G."/>
            <person name="Natali L."/>
            <person name="Bassil N."/>
            <person name="Fernandez G.E."/>
            <person name="Lomsadze A."/>
            <person name="Armour M."/>
            <person name="Olukolu B."/>
            <person name="Poorten T."/>
            <person name="Britton C."/>
            <person name="Davik J."/>
            <person name="Ashrafi H."/>
            <person name="Aiden E.L."/>
            <person name="Borodovsky M."/>
            <person name="Worthington M."/>
        </authorList>
    </citation>
    <scope>NUCLEOTIDE SEQUENCE [LARGE SCALE GENOMIC DNA]</scope>
    <source>
        <strain evidence="4">PI 553951</strain>
    </source>
</reference>
<evidence type="ECO:0000313" key="4">
    <source>
        <dbReference type="EMBL" id="KAK9927909.1"/>
    </source>
</evidence>
<comment type="subcellular location">
    <subcellularLocation>
        <location evidence="1">Nucleus</location>
    </subcellularLocation>
</comment>
<name>A0AAW1WSW4_RUBAR</name>
<evidence type="ECO:0000259" key="3">
    <source>
        <dbReference type="Pfam" id="PF16987"/>
    </source>
</evidence>
<dbReference type="Gene3D" id="1.10.246.20">
    <property type="entry name" value="Coactivator CBP, KIX domain"/>
    <property type="match status" value="1"/>
</dbReference>
<gene>
    <name evidence="4" type="ORF">M0R45_025071</name>
</gene>
<dbReference type="GO" id="GO:0031490">
    <property type="term" value="F:chromatin DNA binding"/>
    <property type="evidence" value="ECO:0007669"/>
    <property type="project" value="InterPro"/>
</dbReference>
<dbReference type="InterPro" id="IPR036546">
    <property type="entry name" value="MED15_KIX"/>
</dbReference>
<dbReference type="GO" id="GO:0003713">
    <property type="term" value="F:transcription coactivator activity"/>
    <property type="evidence" value="ECO:0007669"/>
    <property type="project" value="InterPro"/>
</dbReference>
<evidence type="ECO:0000256" key="1">
    <source>
        <dbReference type="ARBA" id="ARBA00004123"/>
    </source>
</evidence>
<dbReference type="PANTHER" id="PTHR33137">
    <property type="entry name" value="MEDIATOR OF RNA POLYMERASE II TRANSCRIPTION SUBUNIT 15A-RELATED"/>
    <property type="match status" value="1"/>
</dbReference>
<evidence type="ECO:0000313" key="5">
    <source>
        <dbReference type="Proteomes" id="UP001457282"/>
    </source>
</evidence>
<keyword evidence="2" id="KW-0539">Nucleus</keyword>
<comment type="caution">
    <text evidence="4">The sequence shown here is derived from an EMBL/GenBank/DDBJ whole genome shotgun (WGS) entry which is preliminary data.</text>
</comment>